<dbReference type="InterPro" id="IPR052746">
    <property type="entry name" value="MlaB_ABC_Transporter"/>
</dbReference>
<dbReference type="eggNOG" id="COG1366">
    <property type="taxonomic scope" value="Bacteria"/>
</dbReference>
<dbReference type="InterPro" id="IPR036513">
    <property type="entry name" value="STAS_dom_sf"/>
</dbReference>
<accession>U5W573</accession>
<dbReference type="Gene3D" id="3.30.750.24">
    <property type="entry name" value="STAS domain"/>
    <property type="match status" value="1"/>
</dbReference>
<dbReference type="PATRIC" id="fig|1246995.3.peg.4921"/>
<dbReference type="PROSITE" id="PS50801">
    <property type="entry name" value="STAS"/>
    <property type="match status" value="1"/>
</dbReference>
<dbReference type="PANTHER" id="PTHR35849:SF2">
    <property type="entry name" value="BLR2341 PROTEIN"/>
    <property type="match status" value="1"/>
</dbReference>
<evidence type="ECO:0000313" key="3">
    <source>
        <dbReference type="Proteomes" id="UP000017746"/>
    </source>
</evidence>
<dbReference type="STRING" id="1246995.AFR_24295"/>
<dbReference type="RefSeq" id="WP_023363715.1">
    <property type="nucleotide sequence ID" value="NC_022657.1"/>
</dbReference>
<dbReference type="HOGENOM" id="CLU_115403_3_2_11"/>
<organism evidence="2 3">
    <name type="scientific">Actinoplanes friuliensis DSM 7358</name>
    <dbReference type="NCBI Taxonomy" id="1246995"/>
    <lineage>
        <taxon>Bacteria</taxon>
        <taxon>Bacillati</taxon>
        <taxon>Actinomycetota</taxon>
        <taxon>Actinomycetes</taxon>
        <taxon>Micromonosporales</taxon>
        <taxon>Micromonosporaceae</taxon>
        <taxon>Actinoplanes</taxon>
    </lineage>
</organism>
<dbReference type="Pfam" id="PF13466">
    <property type="entry name" value="STAS_2"/>
    <property type="match status" value="1"/>
</dbReference>
<feature type="domain" description="STAS" evidence="1">
    <location>
        <begin position="31"/>
        <end position="116"/>
    </location>
</feature>
<dbReference type="OrthoDB" id="3297821at2"/>
<name>U5W573_9ACTN</name>
<evidence type="ECO:0000313" key="2">
    <source>
        <dbReference type="EMBL" id="AGZ43125.1"/>
    </source>
</evidence>
<gene>
    <name evidence="2" type="ORF">AFR_24295</name>
</gene>
<sequence>MLSELWPDKQWQGRRAPAFVVSRPAGERPRLRVSGDLDATSSAGLHDAFVAVLRQHCPPGVDLDLEGVTYLDSAGLTGLLLCRDDARQMGCDLALRNTPTMVYRILQIAGLLEDLGLARPPVPPAVPGTGGAAMGFLSSRR</sequence>
<dbReference type="AlphaFoldDB" id="U5W573"/>
<dbReference type="InterPro" id="IPR002645">
    <property type="entry name" value="STAS_dom"/>
</dbReference>
<dbReference type="SUPFAM" id="SSF52091">
    <property type="entry name" value="SpoIIaa-like"/>
    <property type="match status" value="1"/>
</dbReference>
<dbReference type="InterPro" id="IPR058548">
    <property type="entry name" value="MlaB-like_STAS"/>
</dbReference>
<evidence type="ECO:0000259" key="1">
    <source>
        <dbReference type="PROSITE" id="PS50801"/>
    </source>
</evidence>
<dbReference type="KEGG" id="afs:AFR_24295"/>
<dbReference type="CDD" id="cd07043">
    <property type="entry name" value="STAS_anti-anti-sigma_factors"/>
    <property type="match status" value="1"/>
</dbReference>
<dbReference type="PANTHER" id="PTHR35849">
    <property type="entry name" value="BLR2341 PROTEIN"/>
    <property type="match status" value="1"/>
</dbReference>
<keyword evidence="3" id="KW-1185">Reference proteome</keyword>
<reference evidence="2 3" key="1">
    <citation type="journal article" date="2014" name="J. Biotechnol.">
        <title>Complete genome sequence of the actinobacterium Actinoplanes friuliensis HAG 010964, producer of the lipopeptide antibiotic friulimycin.</title>
        <authorList>
            <person name="Ruckert C."/>
            <person name="Szczepanowski R."/>
            <person name="Albersmeier A."/>
            <person name="Goesmann A."/>
            <person name="Fischer N."/>
            <person name="Steinkamper A."/>
            <person name="Puhler A."/>
            <person name="Biener R."/>
            <person name="Schwartz D."/>
            <person name="Kalinowski J."/>
        </authorList>
    </citation>
    <scope>NUCLEOTIDE SEQUENCE [LARGE SCALE GENOMIC DNA]</scope>
    <source>
        <strain evidence="2 3">DSM 7358</strain>
    </source>
</reference>
<proteinExistence type="predicted"/>
<dbReference type="EMBL" id="CP006272">
    <property type="protein sequence ID" value="AGZ43125.1"/>
    <property type="molecule type" value="Genomic_DNA"/>
</dbReference>
<protein>
    <recommendedName>
        <fullName evidence="1">STAS domain-containing protein</fullName>
    </recommendedName>
</protein>
<dbReference type="Proteomes" id="UP000017746">
    <property type="component" value="Chromosome"/>
</dbReference>